<dbReference type="PANTHER" id="PTHR48016">
    <property type="entry name" value="MAP KINASE KINASE KINASE SSK2-RELATED-RELATED"/>
    <property type="match status" value="1"/>
</dbReference>
<keyword evidence="8" id="KW-0175">Coiled coil</keyword>
<evidence type="ECO:0000256" key="6">
    <source>
        <dbReference type="ARBA" id="ARBA00022840"/>
    </source>
</evidence>
<keyword evidence="5" id="KW-0418">Kinase</keyword>
<evidence type="ECO:0000256" key="2">
    <source>
        <dbReference type="ARBA" id="ARBA00022527"/>
    </source>
</evidence>
<dbReference type="Gene3D" id="1.10.510.10">
    <property type="entry name" value="Transferase(Phosphotransferase) domain 1"/>
    <property type="match status" value="1"/>
</dbReference>
<protein>
    <recommendedName>
        <fullName evidence="9">Protein kinase domain-containing protein</fullName>
    </recommendedName>
</protein>
<dbReference type="SMART" id="SM00220">
    <property type="entry name" value="S_TKc"/>
    <property type="match status" value="1"/>
</dbReference>
<dbReference type="PROSITE" id="PS50011">
    <property type="entry name" value="PROTEIN_KINASE_DOM"/>
    <property type="match status" value="1"/>
</dbReference>
<keyword evidence="6 7" id="KW-0067">ATP-binding</keyword>
<dbReference type="PROSITE" id="PS00108">
    <property type="entry name" value="PROTEIN_KINASE_ST"/>
    <property type="match status" value="1"/>
</dbReference>
<organism evidence="10 11">
    <name type="scientific">Pristionchus fissidentatus</name>
    <dbReference type="NCBI Taxonomy" id="1538716"/>
    <lineage>
        <taxon>Eukaryota</taxon>
        <taxon>Metazoa</taxon>
        <taxon>Ecdysozoa</taxon>
        <taxon>Nematoda</taxon>
        <taxon>Chromadorea</taxon>
        <taxon>Rhabditida</taxon>
        <taxon>Rhabditina</taxon>
        <taxon>Diplogasteromorpha</taxon>
        <taxon>Diplogasteroidea</taxon>
        <taxon>Neodiplogasteridae</taxon>
        <taxon>Pristionchus</taxon>
    </lineage>
</organism>
<dbReference type="GO" id="GO:0004674">
    <property type="term" value="F:protein serine/threonine kinase activity"/>
    <property type="evidence" value="ECO:0007669"/>
    <property type="project" value="UniProtKB-KW"/>
</dbReference>
<dbReference type="AlphaFoldDB" id="A0AAV5VI64"/>
<dbReference type="GO" id="GO:0005524">
    <property type="term" value="F:ATP binding"/>
    <property type="evidence" value="ECO:0007669"/>
    <property type="project" value="UniProtKB-UniRule"/>
</dbReference>
<proteinExistence type="inferred from homology"/>
<evidence type="ECO:0000256" key="4">
    <source>
        <dbReference type="ARBA" id="ARBA00022741"/>
    </source>
</evidence>
<dbReference type="InterPro" id="IPR011009">
    <property type="entry name" value="Kinase-like_dom_sf"/>
</dbReference>
<evidence type="ECO:0000256" key="8">
    <source>
        <dbReference type="SAM" id="Coils"/>
    </source>
</evidence>
<dbReference type="InterPro" id="IPR017441">
    <property type="entry name" value="Protein_kinase_ATP_BS"/>
</dbReference>
<keyword evidence="11" id="KW-1185">Reference proteome</keyword>
<evidence type="ECO:0000313" key="11">
    <source>
        <dbReference type="Proteomes" id="UP001432322"/>
    </source>
</evidence>
<dbReference type="SUPFAM" id="SSF56112">
    <property type="entry name" value="Protein kinase-like (PK-like)"/>
    <property type="match status" value="1"/>
</dbReference>
<evidence type="ECO:0000256" key="5">
    <source>
        <dbReference type="ARBA" id="ARBA00022777"/>
    </source>
</evidence>
<feature type="domain" description="Protein kinase" evidence="9">
    <location>
        <begin position="952"/>
        <end position="1214"/>
    </location>
</feature>
<keyword evidence="2" id="KW-0723">Serine/threonine-protein kinase</keyword>
<reference evidence="10" key="1">
    <citation type="submission" date="2023-10" db="EMBL/GenBank/DDBJ databases">
        <title>Genome assembly of Pristionchus species.</title>
        <authorList>
            <person name="Yoshida K."/>
            <person name="Sommer R.J."/>
        </authorList>
    </citation>
    <scope>NUCLEOTIDE SEQUENCE</scope>
    <source>
        <strain evidence="10">RS5133</strain>
    </source>
</reference>
<dbReference type="GO" id="GO:0035556">
    <property type="term" value="P:intracellular signal transduction"/>
    <property type="evidence" value="ECO:0007669"/>
    <property type="project" value="UniProtKB-ARBA"/>
</dbReference>
<dbReference type="InterPro" id="IPR008271">
    <property type="entry name" value="Ser/Thr_kinase_AS"/>
</dbReference>
<name>A0AAV5VI64_9BILA</name>
<dbReference type="Pfam" id="PF00069">
    <property type="entry name" value="Pkinase"/>
    <property type="match status" value="1"/>
</dbReference>
<evidence type="ECO:0000256" key="3">
    <source>
        <dbReference type="ARBA" id="ARBA00022679"/>
    </source>
</evidence>
<sequence length="1232" mass="141095">MKRSNSLPKSAFTAFNDKLRKEDSKKLVSYVRPKYRGRFSLNKNDTKESRRQLRQIVKDLGEEDEEGKMEPFRIYNCLPLSSEHSKEKVVEKVQREERKWSETAVDDRDNLFRRLKTMMNERGRNIHNVVVMAEHKLTFKAHNEDYAFGDVLWLILRARFHGNIDGSDDGAIQENLVVSNLRETKKGIMDRVERLRFDAPPLLDPFHPSDEYKQHVRRCRDMMENVLEEWWSFESLFPHSAGLLSACPPAAQIMPRITLLTAVHNTMRDLEEKLESLRILMGVEKEAWPSLSNSIQFEDVKERISEFVRKSLTLKGMSKILARVAHLCDASVAKAIQLLRLPPKSYAHAVMNKNKVDGAVASIHSDVANLMRIPTPLPLVVLMERIRLALLEAWLHTRADLFKVHDDSLTMETLIEDSRDCLQQAISFHHMVMDELSSTCVTLPPCTTCAFDRLQEQVFENYVWYMRMWVEAYSSEGRDTLHLFARIESELGKAMIIANDIPSASTRLFKTMIMVCTDLVRRCIVEEWQAETARVNEEAATYDLLEGKESEDDDDDEDCYMEDPSVLFTCRMYNSLLRSVQDRTTRVFAIIRRVIEQCKNGVVFEIKSNLETLSTELASYSMVEWSGGAVHGLSLLVDSQSVDAGRVDELIVCMGEGKKVEEGEIILCPALPFWHGRTVRAKCDMDDILRFAIPLVTDSTHLLICGRVHGRLRGMVKTREGISLCSHEVLNQELIHFSKEILELSETLHSFVTQLSGTYSFAELFPHHIPPFRFTMTRAFDLCMHVYRELSRMLVHSQLETYVLASTNLIRDWRHFLEQSRPHPSKDIPLWAMPALTFIQTVSHPCFTRLLPDQVFSRMSADISACIDLITRSDAKEHLKGEVVSPRTKKESRDENMKREEKMAIIANNMDKYVEERIRRVFVLGTEVVKSREEYTVKNYIDPYRRAVPFKWRMLEQIGKGSFGIVHKAVREDGNGLLAVKIIKVQRELISVLESEVAVMRDLKHGNLVTYFGAEVRGDEVVILMEYCSEGTLEDICVEGMDTALVRKCTHSLLQAVSFIHAHHVVHRDIKPANIFLSRSSVLKLGDFGCARRLRGTDTAVGELKQHAGTLNYMAPELLNYGGEIGGEKGVYRGYGRAIDIWSVGCVVIHMLTGHVPWEGYQWYQIVLNVGKGERPSYAKAGETKIVSNFLDDCFHYDPEERLNAEMLLKRPFANVQGLLYEDNDGSPNSTL</sequence>
<dbReference type="PANTHER" id="PTHR48016:SF32">
    <property type="entry name" value="MITOGEN-ACTIVATED PROTEIN KINASE KINASE KINASE 4"/>
    <property type="match status" value="1"/>
</dbReference>
<dbReference type="InterPro" id="IPR000719">
    <property type="entry name" value="Prot_kinase_dom"/>
</dbReference>
<keyword evidence="4 7" id="KW-0547">Nucleotide-binding</keyword>
<feature type="coiled-coil region" evidence="8">
    <location>
        <begin position="260"/>
        <end position="287"/>
    </location>
</feature>
<dbReference type="EMBL" id="BTSY01000003">
    <property type="protein sequence ID" value="GMT17787.1"/>
    <property type="molecule type" value="Genomic_DNA"/>
</dbReference>
<evidence type="ECO:0000313" key="10">
    <source>
        <dbReference type="EMBL" id="GMT17787.1"/>
    </source>
</evidence>
<comment type="caution">
    <text evidence="10">The sequence shown here is derived from an EMBL/GenBank/DDBJ whole genome shotgun (WGS) entry which is preliminary data.</text>
</comment>
<evidence type="ECO:0000256" key="1">
    <source>
        <dbReference type="ARBA" id="ARBA00006529"/>
    </source>
</evidence>
<dbReference type="Proteomes" id="UP001432322">
    <property type="component" value="Unassembled WGS sequence"/>
</dbReference>
<evidence type="ECO:0000259" key="9">
    <source>
        <dbReference type="PROSITE" id="PS50011"/>
    </source>
</evidence>
<feature type="binding site" evidence="7">
    <location>
        <position position="981"/>
    </location>
    <ligand>
        <name>ATP</name>
        <dbReference type="ChEBI" id="CHEBI:30616"/>
    </ligand>
</feature>
<accession>A0AAV5VI64</accession>
<comment type="similarity">
    <text evidence="1">Belongs to the protein kinase superfamily. STE Ser/Thr protein kinase family. MAP kinase kinase kinase subfamily.</text>
</comment>
<evidence type="ECO:0000256" key="7">
    <source>
        <dbReference type="PROSITE-ProRule" id="PRU10141"/>
    </source>
</evidence>
<dbReference type="InterPro" id="IPR050538">
    <property type="entry name" value="MAP_kinase_kinase_kinase"/>
</dbReference>
<gene>
    <name evidence="10" type="ORF">PFISCL1PPCAC_9084</name>
</gene>
<dbReference type="PROSITE" id="PS00107">
    <property type="entry name" value="PROTEIN_KINASE_ATP"/>
    <property type="match status" value="1"/>
</dbReference>
<keyword evidence="3" id="KW-0808">Transferase</keyword>